<dbReference type="InterPro" id="IPR042094">
    <property type="entry name" value="T2SS_GspF_sf"/>
</dbReference>
<keyword evidence="6 7" id="KW-0472">Membrane</keyword>
<name>F0RQL4_DEIPM</name>
<dbReference type="EMBL" id="CP002538">
    <property type="protein sequence ID" value="ADY27573.1"/>
    <property type="molecule type" value="Genomic_DNA"/>
</dbReference>
<comment type="similarity">
    <text evidence="2">Belongs to the GSP F family.</text>
</comment>
<dbReference type="Proteomes" id="UP000007718">
    <property type="component" value="Plasmid pDEIPR02"/>
</dbReference>
<keyword evidence="3" id="KW-1003">Cell membrane</keyword>
<dbReference type="OrthoDB" id="9805682at2"/>
<dbReference type="Pfam" id="PF00482">
    <property type="entry name" value="T2SSF"/>
    <property type="match status" value="2"/>
</dbReference>
<keyword evidence="5 7" id="KW-1133">Transmembrane helix</keyword>
<proteinExistence type="inferred from homology"/>
<protein>
    <submittedName>
        <fullName evidence="9">Type II secretion system F domain protein</fullName>
    </submittedName>
</protein>
<accession>F0RQL4</accession>
<evidence type="ECO:0000256" key="6">
    <source>
        <dbReference type="ARBA" id="ARBA00023136"/>
    </source>
</evidence>
<keyword evidence="4 7" id="KW-0812">Transmembrane</keyword>
<dbReference type="InterPro" id="IPR003004">
    <property type="entry name" value="GspF/PilC"/>
</dbReference>
<evidence type="ECO:0000256" key="1">
    <source>
        <dbReference type="ARBA" id="ARBA00004651"/>
    </source>
</evidence>
<feature type="transmembrane region" description="Helical" evidence="7">
    <location>
        <begin position="175"/>
        <end position="197"/>
    </location>
</feature>
<dbReference type="InterPro" id="IPR018076">
    <property type="entry name" value="T2SS_GspF_dom"/>
</dbReference>
<feature type="transmembrane region" description="Helical" evidence="7">
    <location>
        <begin position="383"/>
        <end position="407"/>
    </location>
</feature>
<reference evidence="10" key="1">
    <citation type="submission" date="2011-02" db="EMBL/GenBank/DDBJ databases">
        <title>The complete sequence of plasmid2 of Deinococcus proteolyticus DSM 20540.</title>
        <authorList>
            <consortium name="US DOE Joint Genome Institute (JGI-PGF)"/>
            <person name="Lucas S."/>
            <person name="Copeland A."/>
            <person name="Lapidus A."/>
            <person name="Bruce D."/>
            <person name="Goodwin L."/>
            <person name="Pitluck S."/>
            <person name="Kyrpides N."/>
            <person name="Mavromatis K."/>
            <person name="Pagani I."/>
            <person name="Ivanova N."/>
            <person name="Ovchinnikova G."/>
            <person name="Zeytun A."/>
            <person name="Detter J.C."/>
            <person name="Han C."/>
            <person name="Land M."/>
            <person name="Hauser L."/>
            <person name="Markowitz V."/>
            <person name="Cheng J.-F."/>
            <person name="Hugenholtz P."/>
            <person name="Woyke T."/>
            <person name="Wu D."/>
            <person name="Pukall R."/>
            <person name="Steenblock K."/>
            <person name="Brambilla E."/>
            <person name="Klenk H.-P."/>
            <person name="Eisen J.A."/>
        </authorList>
    </citation>
    <scope>NUCLEOTIDE SEQUENCE [LARGE SCALE GENOMIC DNA]</scope>
    <source>
        <strain evidence="10">ATCC 35074 / DSM 20540 / JCM 6276 / NBRC 101906 / NCIMB 13154 / VKM Ac-1939 / CCM 2703 / MRP</strain>
        <plasmid evidence="10">Plasmid pDEIPR02</plasmid>
    </source>
</reference>
<keyword evidence="9" id="KW-0614">Plasmid</keyword>
<evidence type="ECO:0000259" key="8">
    <source>
        <dbReference type="Pfam" id="PF00482"/>
    </source>
</evidence>
<feature type="transmembrane region" description="Helical" evidence="7">
    <location>
        <begin position="217"/>
        <end position="240"/>
    </location>
</feature>
<evidence type="ECO:0000256" key="7">
    <source>
        <dbReference type="SAM" id="Phobius"/>
    </source>
</evidence>
<dbReference type="HOGENOM" id="CLU_035032_2_1_0"/>
<feature type="domain" description="Type II secretion system protein GspF" evidence="8">
    <location>
        <begin position="76"/>
        <end position="198"/>
    </location>
</feature>
<dbReference type="GO" id="GO:0005886">
    <property type="term" value="C:plasma membrane"/>
    <property type="evidence" value="ECO:0007669"/>
    <property type="project" value="UniProtKB-SubCell"/>
</dbReference>
<evidence type="ECO:0000313" key="10">
    <source>
        <dbReference type="Proteomes" id="UP000007718"/>
    </source>
</evidence>
<reference evidence="9 10" key="2">
    <citation type="journal article" date="2012" name="Stand. Genomic Sci.">
        <title>Complete genome sequence of the orange-red pigmented, radioresistant Deinococcus proteolyticus type strain (MRP(T)).</title>
        <authorList>
            <person name="Copeland A."/>
            <person name="Zeytun A."/>
            <person name="Yassawong M."/>
            <person name="Nolan M."/>
            <person name="Lucas S."/>
            <person name="Hammon N."/>
            <person name="Deshpande S."/>
            <person name="Cheng J.F."/>
            <person name="Han C."/>
            <person name="Tapia R."/>
            <person name="Goodwin L.A."/>
            <person name="Pitluck S."/>
            <person name="Mavromatis K."/>
            <person name="Liolios K."/>
            <person name="Pagani I."/>
            <person name="Ivanova N."/>
            <person name="Mikhailova N."/>
            <person name="Pati A."/>
            <person name="Chen A."/>
            <person name="Palaniappan K."/>
            <person name="Land M."/>
            <person name="Hauser L."/>
            <person name="Jeffries C.D."/>
            <person name="Brambilla E.M."/>
            <person name="Rohde M."/>
            <person name="Sikorski J."/>
            <person name="Pukall R."/>
            <person name="Goker M."/>
            <person name="Detter J.C."/>
            <person name="Woyke T."/>
            <person name="Bristow J."/>
            <person name="Eisen J.A."/>
            <person name="Markowitz V."/>
            <person name="Hugenholtz P."/>
            <person name="Kyrpides N.C."/>
            <person name="Klenk H.P."/>
            <person name="Lapidus A."/>
        </authorList>
    </citation>
    <scope>NUCLEOTIDE SEQUENCE [LARGE SCALE GENOMIC DNA]</scope>
    <source>
        <strain evidence="10">ATCC 35074 / DSM 20540 / JCM 6276 / NBRC 101906 / NCIMB 13154 / VKM Ac-1939 / CCM 2703 / MRP</strain>
        <plasmid evidence="10">Plasmid pDEIPR02</plasmid>
    </source>
</reference>
<evidence type="ECO:0000256" key="5">
    <source>
        <dbReference type="ARBA" id="ARBA00022989"/>
    </source>
</evidence>
<dbReference type="PANTHER" id="PTHR30012:SF0">
    <property type="entry name" value="TYPE II SECRETION SYSTEM PROTEIN F-RELATED"/>
    <property type="match status" value="1"/>
</dbReference>
<feature type="domain" description="Type II secretion system protein GspF" evidence="8">
    <location>
        <begin position="280"/>
        <end position="402"/>
    </location>
</feature>
<dbReference type="PRINTS" id="PR00812">
    <property type="entry name" value="BCTERIALGSPF"/>
</dbReference>
<organism evidence="9 10">
    <name type="scientific">Deinococcus proteolyticus (strain ATCC 35074 / DSM 20540 / JCM 6276 / NBRC 101906 / NCIMB 13154 / VKM Ac-1939 / CCM 2703 / MRP)</name>
    <dbReference type="NCBI Taxonomy" id="693977"/>
    <lineage>
        <taxon>Bacteria</taxon>
        <taxon>Thermotogati</taxon>
        <taxon>Deinococcota</taxon>
        <taxon>Deinococci</taxon>
        <taxon>Deinococcales</taxon>
        <taxon>Deinococcaceae</taxon>
        <taxon>Deinococcus</taxon>
    </lineage>
</organism>
<gene>
    <name evidence="9" type="ordered locus">Deipr_2456</name>
</gene>
<evidence type="ECO:0000256" key="4">
    <source>
        <dbReference type="ARBA" id="ARBA00022692"/>
    </source>
</evidence>
<evidence type="ECO:0000313" key="9">
    <source>
        <dbReference type="EMBL" id="ADY27573.1"/>
    </source>
</evidence>
<dbReference type="Gene3D" id="1.20.81.30">
    <property type="entry name" value="Type II secretion system (T2SS), domain F"/>
    <property type="match status" value="2"/>
</dbReference>
<geneLocation type="plasmid" evidence="9 10">
    <name>pDEIPR02</name>
</geneLocation>
<sequence length="412" mass="45916">MLWALDWRTMQFTYEAISQDNSVIKGNLQSKSREEALQELNGRGYRVLELQQGLALNTNINLLEKGPNKMDMAMLCTQWALMDGAGISQRKLLEKLQKTTSNPQLKEALDNLRKEVELGTEVTKAMHKYPNIFSEAFIAQLETAIRTNTVEKTMKGLSVMYERNLRVEQEVRSALVQPGITVVIAIAIVILLMIMVIPQFTDIFSSMKIELPIYTRILIKATELLMSPWALVLLALIAAAPLYLTHWQKAPENRAKLDDFILRLPVVGNIMLLSALSRISRTLATMLENGMSNTQAIELSARAAGNAVLADIMLEGKRHIEHGGKLFEVLERYPSEFPATITGMVETGEESAQLAPMIDRIADFYESQVESEARNLAQRINPILTVGLALVVGVIMMAVMAPMSAMIGELSK</sequence>
<dbReference type="PANTHER" id="PTHR30012">
    <property type="entry name" value="GENERAL SECRETION PATHWAY PROTEIN"/>
    <property type="match status" value="1"/>
</dbReference>
<evidence type="ECO:0000256" key="3">
    <source>
        <dbReference type="ARBA" id="ARBA00022475"/>
    </source>
</evidence>
<evidence type="ECO:0000256" key="2">
    <source>
        <dbReference type="ARBA" id="ARBA00005745"/>
    </source>
</evidence>
<keyword evidence="10" id="KW-1185">Reference proteome</keyword>
<comment type="subcellular location">
    <subcellularLocation>
        <location evidence="1">Cell membrane</location>
        <topology evidence="1">Multi-pass membrane protein</topology>
    </subcellularLocation>
</comment>
<dbReference type="AlphaFoldDB" id="F0RQL4"/>
<dbReference type="KEGG" id="dpt:Deipr_2456"/>